<dbReference type="PROSITE" id="PS51375">
    <property type="entry name" value="PPR"/>
    <property type="match status" value="1"/>
</dbReference>
<evidence type="ECO:0000256" key="2">
    <source>
        <dbReference type="ARBA" id="ARBA00012438"/>
    </source>
</evidence>
<evidence type="ECO:0000256" key="6">
    <source>
        <dbReference type="ARBA" id="ARBA00023012"/>
    </source>
</evidence>
<organism evidence="8 9">
    <name type="scientific">Hibiscus sabdariffa</name>
    <name type="common">roselle</name>
    <dbReference type="NCBI Taxonomy" id="183260"/>
    <lineage>
        <taxon>Eukaryota</taxon>
        <taxon>Viridiplantae</taxon>
        <taxon>Streptophyta</taxon>
        <taxon>Embryophyta</taxon>
        <taxon>Tracheophyta</taxon>
        <taxon>Spermatophyta</taxon>
        <taxon>Magnoliopsida</taxon>
        <taxon>eudicotyledons</taxon>
        <taxon>Gunneridae</taxon>
        <taxon>Pentapetalae</taxon>
        <taxon>rosids</taxon>
        <taxon>malvids</taxon>
        <taxon>Malvales</taxon>
        <taxon>Malvaceae</taxon>
        <taxon>Malvoideae</taxon>
        <taxon>Hibiscus</taxon>
    </lineage>
</organism>
<keyword evidence="3" id="KW-0808">Transferase</keyword>
<sequence length="346" mass="39402">MVSVAYRSGNDFLLHCFFCSFLDSFLLDMVVSSRSGGFFLGDLYLVQLRDHIINVALGQGDACSLNVGYDCICILTNEVSKEIELKVELISYLNARRRTQASSNDKSQFLANMSHELKKHMATVDGKKIVLGFEVDDNGSGINPSKWKFMFKSSEQADPFMSTLVLFTLKMVATTGLGTKALRHVDILFRPIKERRTITWNTMLYGYTHMDKSEEASFLFQEMLVSGVESNHIMIASILPLCARVVNQQHDKEFHYYIHQHKVYEDCLLLSNALVAIVSTKKQKRNTTTVENCPRIFVSLDMPLKHENDEPLKVNVLFKHIHEMLSENSAIIVEFGADNVEFFMEL</sequence>
<keyword evidence="6" id="KW-0902">Two-component regulatory system</keyword>
<keyword evidence="4" id="KW-0677">Repeat</keyword>
<dbReference type="InterPro" id="IPR011990">
    <property type="entry name" value="TPR-like_helical_dom_sf"/>
</dbReference>
<evidence type="ECO:0000256" key="4">
    <source>
        <dbReference type="ARBA" id="ARBA00022737"/>
    </source>
</evidence>
<dbReference type="EC" id="2.7.13.3" evidence="2"/>
<accession>A0ABR2QXN5</accession>
<gene>
    <name evidence="8" type="ORF">V6N11_042714</name>
</gene>
<proteinExistence type="predicted"/>
<comment type="catalytic activity">
    <reaction evidence="1">
        <text>ATP + protein L-histidine = ADP + protein N-phospho-L-histidine.</text>
        <dbReference type="EC" id="2.7.13.3"/>
    </reaction>
</comment>
<evidence type="ECO:0000256" key="7">
    <source>
        <dbReference type="PROSITE-ProRule" id="PRU00708"/>
    </source>
</evidence>
<dbReference type="Gene3D" id="1.10.287.130">
    <property type="match status" value="1"/>
</dbReference>
<feature type="repeat" description="PPR" evidence="7">
    <location>
        <begin position="196"/>
        <end position="230"/>
    </location>
</feature>
<dbReference type="InterPro" id="IPR002885">
    <property type="entry name" value="PPR_rpt"/>
</dbReference>
<evidence type="ECO:0000256" key="1">
    <source>
        <dbReference type="ARBA" id="ARBA00000085"/>
    </source>
</evidence>
<dbReference type="InterPro" id="IPR050736">
    <property type="entry name" value="Sensor_HK_Regulatory"/>
</dbReference>
<reference evidence="8 9" key="1">
    <citation type="journal article" date="2024" name="G3 (Bethesda)">
        <title>Genome assembly of Hibiscus sabdariffa L. provides insights into metabolisms of medicinal natural products.</title>
        <authorList>
            <person name="Kim T."/>
        </authorList>
    </citation>
    <scope>NUCLEOTIDE SEQUENCE [LARGE SCALE GENOMIC DNA]</scope>
    <source>
        <strain evidence="8">TK-2024</strain>
        <tissue evidence="8">Old leaves</tissue>
    </source>
</reference>
<dbReference type="PANTHER" id="PTHR43711:SF1">
    <property type="entry name" value="HISTIDINE KINASE 1"/>
    <property type="match status" value="1"/>
</dbReference>
<evidence type="ECO:0000313" key="8">
    <source>
        <dbReference type="EMBL" id="KAK9005271.1"/>
    </source>
</evidence>
<keyword evidence="5" id="KW-0418">Kinase</keyword>
<evidence type="ECO:0000313" key="9">
    <source>
        <dbReference type="Proteomes" id="UP001396334"/>
    </source>
</evidence>
<dbReference type="NCBIfam" id="TIGR00756">
    <property type="entry name" value="PPR"/>
    <property type="match status" value="1"/>
</dbReference>
<dbReference type="EMBL" id="JBBPBN010000030">
    <property type="protein sequence ID" value="KAK9005271.1"/>
    <property type="molecule type" value="Genomic_DNA"/>
</dbReference>
<dbReference type="Proteomes" id="UP001396334">
    <property type="component" value="Unassembled WGS sequence"/>
</dbReference>
<evidence type="ECO:0000256" key="5">
    <source>
        <dbReference type="ARBA" id="ARBA00022777"/>
    </source>
</evidence>
<dbReference type="Gene3D" id="1.25.40.10">
    <property type="entry name" value="Tetratricopeptide repeat domain"/>
    <property type="match status" value="1"/>
</dbReference>
<keyword evidence="9" id="KW-1185">Reference proteome</keyword>
<dbReference type="Pfam" id="PF01535">
    <property type="entry name" value="PPR"/>
    <property type="match status" value="1"/>
</dbReference>
<comment type="caution">
    <text evidence="8">The sequence shown here is derived from an EMBL/GenBank/DDBJ whole genome shotgun (WGS) entry which is preliminary data.</text>
</comment>
<name>A0ABR2QXN5_9ROSI</name>
<protein>
    <recommendedName>
        <fullName evidence="2">histidine kinase</fullName>
        <ecNumber evidence="2">2.7.13.3</ecNumber>
    </recommendedName>
</protein>
<evidence type="ECO:0000256" key="3">
    <source>
        <dbReference type="ARBA" id="ARBA00022679"/>
    </source>
</evidence>
<dbReference type="PANTHER" id="PTHR43711">
    <property type="entry name" value="TWO-COMPONENT HISTIDINE KINASE"/>
    <property type="match status" value="1"/>
</dbReference>